<sequence length="506" mass="58230">MVEPMNIWDYVRHIYESSVFVYGMTMLLMYALLAILSFISIQRFQKQNSYSDYKKILGSPLAPGISVIAPAFNEGVTIIQNVRSLLTLNYPRFEVIIVNDGSTDDTLQKLMTEFEMVQVDFAYNEKIRSQPVRRIFKSTNRAYEKLVVVDKVNGKSKADASNAGINASSFNYFLCTDVDCIIEKDTLLKMIQPFMNEEGTRITEVGEPCPECGYIHIKEESRRVIATGATLRIANSCEVEEGVLVRMRPPKAIIPRFQEMEYIRSYVLGKMGWSMINAVPNVSGGLGLFDKEVAIKAGGYDPRSFGEDMDLITRMCAYMKDNKQKYAIRYIPSTQCWTEGPPNLKILSRQRTRWGRGLIQIMTLHKKIIFNPRYGTLGLVVFPYNLFFEFLAPIIEITGILYYIYIIATGQINWHFALILLLFVYLYSVMITTFAILWDQITYRYYKTWHEVVGLASMAFLEPIIYHPLIVFFAIRGYFYFITGRKHVWGNMQRQGFGQRAKPQAG</sequence>
<protein>
    <submittedName>
        <fullName evidence="7">Cellulose synthase/poly-beta-1,6-N-acetylglucosamine synthase-like glycosyltransferase</fullName>
    </submittedName>
</protein>
<keyword evidence="2" id="KW-0328">Glycosyltransferase</keyword>
<dbReference type="InterPro" id="IPR029044">
    <property type="entry name" value="Nucleotide-diphossugar_trans"/>
</dbReference>
<dbReference type="RefSeq" id="WP_246073793.1">
    <property type="nucleotide sequence ID" value="NZ_SODV01000002.1"/>
</dbReference>
<evidence type="ECO:0000256" key="4">
    <source>
        <dbReference type="SAM" id="Phobius"/>
    </source>
</evidence>
<keyword evidence="4" id="KW-1133">Transmembrane helix</keyword>
<dbReference type="Proteomes" id="UP000294498">
    <property type="component" value="Unassembled WGS sequence"/>
</dbReference>
<comment type="similarity">
    <text evidence="1">Belongs to the glycosyltransferase 2 family.</text>
</comment>
<dbReference type="CDD" id="cd06423">
    <property type="entry name" value="CESA_like"/>
    <property type="match status" value="1"/>
</dbReference>
<keyword evidence="4" id="KW-0812">Transmembrane</keyword>
<dbReference type="Pfam" id="PF13632">
    <property type="entry name" value="Glyco_trans_2_3"/>
    <property type="match status" value="1"/>
</dbReference>
<accession>A0A4R8DII0</accession>
<comment type="caution">
    <text evidence="7">The sequence shown here is derived from an EMBL/GenBank/DDBJ whole genome shotgun (WGS) entry which is preliminary data.</text>
</comment>
<proteinExistence type="inferred from homology"/>
<feature type="transmembrane region" description="Helical" evidence="4">
    <location>
        <begin position="20"/>
        <end position="41"/>
    </location>
</feature>
<feature type="domain" description="Glycosyltransferase 2-like" evidence="5">
    <location>
        <begin position="66"/>
        <end position="197"/>
    </location>
</feature>
<keyword evidence="8" id="KW-1185">Reference proteome</keyword>
<organism evidence="7 8">
    <name type="scientific">Dinghuibacter silviterrae</name>
    <dbReference type="NCBI Taxonomy" id="1539049"/>
    <lineage>
        <taxon>Bacteria</taxon>
        <taxon>Pseudomonadati</taxon>
        <taxon>Bacteroidota</taxon>
        <taxon>Chitinophagia</taxon>
        <taxon>Chitinophagales</taxon>
        <taxon>Chitinophagaceae</taxon>
        <taxon>Dinghuibacter</taxon>
    </lineage>
</organism>
<dbReference type="GO" id="GO:0016757">
    <property type="term" value="F:glycosyltransferase activity"/>
    <property type="evidence" value="ECO:0007669"/>
    <property type="project" value="UniProtKB-KW"/>
</dbReference>
<evidence type="ECO:0000313" key="8">
    <source>
        <dbReference type="Proteomes" id="UP000294498"/>
    </source>
</evidence>
<dbReference type="EMBL" id="SODV01000002">
    <property type="protein sequence ID" value="TDW97551.1"/>
    <property type="molecule type" value="Genomic_DNA"/>
</dbReference>
<feature type="domain" description="Glycosyltransferase 2-like" evidence="6">
    <location>
        <begin position="276"/>
        <end position="427"/>
    </location>
</feature>
<evidence type="ECO:0000259" key="5">
    <source>
        <dbReference type="Pfam" id="PF00535"/>
    </source>
</evidence>
<dbReference type="InterPro" id="IPR001173">
    <property type="entry name" value="Glyco_trans_2-like"/>
</dbReference>
<evidence type="ECO:0000259" key="6">
    <source>
        <dbReference type="Pfam" id="PF13632"/>
    </source>
</evidence>
<dbReference type="SUPFAM" id="SSF53448">
    <property type="entry name" value="Nucleotide-diphospho-sugar transferases"/>
    <property type="match status" value="1"/>
</dbReference>
<dbReference type="PANTHER" id="PTHR43630:SF1">
    <property type="entry name" value="POLY-BETA-1,6-N-ACETYL-D-GLUCOSAMINE SYNTHASE"/>
    <property type="match status" value="1"/>
</dbReference>
<keyword evidence="4" id="KW-0472">Membrane</keyword>
<evidence type="ECO:0000313" key="7">
    <source>
        <dbReference type="EMBL" id="TDW97551.1"/>
    </source>
</evidence>
<name>A0A4R8DII0_9BACT</name>
<dbReference type="Gene3D" id="3.90.550.10">
    <property type="entry name" value="Spore Coat Polysaccharide Biosynthesis Protein SpsA, Chain A"/>
    <property type="match status" value="1"/>
</dbReference>
<dbReference type="PANTHER" id="PTHR43630">
    <property type="entry name" value="POLY-BETA-1,6-N-ACETYL-D-GLUCOSAMINE SYNTHASE"/>
    <property type="match status" value="1"/>
</dbReference>
<evidence type="ECO:0000256" key="2">
    <source>
        <dbReference type="ARBA" id="ARBA00022676"/>
    </source>
</evidence>
<evidence type="ECO:0000256" key="3">
    <source>
        <dbReference type="ARBA" id="ARBA00022679"/>
    </source>
</evidence>
<reference evidence="7 8" key="1">
    <citation type="submission" date="2019-03" db="EMBL/GenBank/DDBJ databases">
        <title>Genomic Encyclopedia of Type Strains, Phase IV (KMG-IV): sequencing the most valuable type-strain genomes for metagenomic binning, comparative biology and taxonomic classification.</title>
        <authorList>
            <person name="Goeker M."/>
        </authorList>
    </citation>
    <scope>NUCLEOTIDE SEQUENCE [LARGE SCALE GENOMIC DNA]</scope>
    <source>
        <strain evidence="7 8">DSM 100059</strain>
    </source>
</reference>
<dbReference type="Pfam" id="PF00535">
    <property type="entry name" value="Glycos_transf_2"/>
    <property type="match status" value="1"/>
</dbReference>
<evidence type="ECO:0000256" key="1">
    <source>
        <dbReference type="ARBA" id="ARBA00006739"/>
    </source>
</evidence>
<feature type="transmembrane region" description="Helical" evidence="4">
    <location>
        <begin position="390"/>
        <end position="408"/>
    </location>
</feature>
<dbReference type="AlphaFoldDB" id="A0A4R8DII0"/>
<feature type="transmembrane region" description="Helical" evidence="4">
    <location>
        <begin position="415"/>
        <end position="438"/>
    </location>
</feature>
<gene>
    <name evidence="7" type="ORF">EDB95_5401</name>
</gene>
<keyword evidence="3 7" id="KW-0808">Transferase</keyword>
<feature type="transmembrane region" description="Helical" evidence="4">
    <location>
        <begin position="464"/>
        <end position="482"/>
    </location>
</feature>